<keyword evidence="6" id="KW-1185">Reference proteome</keyword>
<gene>
    <name evidence="5" type="ORF">NBRC116598_06060</name>
</gene>
<dbReference type="EMBL" id="BAABWU010000001">
    <property type="protein sequence ID" value="GAA6195162.1"/>
    <property type="molecule type" value="Genomic_DNA"/>
</dbReference>
<dbReference type="Gene3D" id="3.30.300.30">
    <property type="match status" value="1"/>
</dbReference>
<comment type="similarity">
    <text evidence="1">Belongs to the ATP-dependent AMP-binding enzyme family.</text>
</comment>
<dbReference type="Pfam" id="PF13193">
    <property type="entry name" value="AMP-binding_C"/>
    <property type="match status" value="1"/>
</dbReference>
<dbReference type="InterPro" id="IPR000873">
    <property type="entry name" value="AMP-dep_synth/lig_dom"/>
</dbReference>
<dbReference type="PANTHER" id="PTHR43201">
    <property type="entry name" value="ACYL-COA SYNTHETASE"/>
    <property type="match status" value="1"/>
</dbReference>
<dbReference type="InterPro" id="IPR025110">
    <property type="entry name" value="AMP-bd_C"/>
</dbReference>
<evidence type="ECO:0000259" key="3">
    <source>
        <dbReference type="Pfam" id="PF00501"/>
    </source>
</evidence>
<evidence type="ECO:0000256" key="2">
    <source>
        <dbReference type="ARBA" id="ARBA00022598"/>
    </source>
</evidence>
<dbReference type="RefSeq" id="WP_353396979.1">
    <property type="nucleotide sequence ID" value="NZ_BAABWU010000001.1"/>
</dbReference>
<dbReference type="GO" id="GO:0016874">
    <property type="term" value="F:ligase activity"/>
    <property type="evidence" value="ECO:0007669"/>
    <property type="project" value="UniProtKB-KW"/>
</dbReference>
<evidence type="ECO:0000259" key="4">
    <source>
        <dbReference type="Pfam" id="PF13193"/>
    </source>
</evidence>
<organism evidence="5 6">
    <name type="scientific">Pseudophaeobacter arcticus</name>
    <dbReference type="NCBI Taxonomy" id="385492"/>
    <lineage>
        <taxon>Bacteria</taxon>
        <taxon>Pseudomonadati</taxon>
        <taxon>Pseudomonadota</taxon>
        <taxon>Alphaproteobacteria</taxon>
        <taxon>Rhodobacterales</taxon>
        <taxon>Paracoccaceae</taxon>
        <taxon>Pseudophaeobacter</taxon>
    </lineage>
</organism>
<feature type="domain" description="AMP-dependent synthetase/ligase" evidence="3">
    <location>
        <begin position="31"/>
        <end position="391"/>
    </location>
</feature>
<dbReference type="PROSITE" id="PS00455">
    <property type="entry name" value="AMP_BINDING"/>
    <property type="match status" value="1"/>
</dbReference>
<evidence type="ECO:0000256" key="1">
    <source>
        <dbReference type="ARBA" id="ARBA00006432"/>
    </source>
</evidence>
<dbReference type="InterPro" id="IPR042099">
    <property type="entry name" value="ANL_N_sf"/>
</dbReference>
<feature type="domain" description="AMP-binding enzyme C-terminal" evidence="4">
    <location>
        <begin position="441"/>
        <end position="517"/>
    </location>
</feature>
<evidence type="ECO:0000313" key="6">
    <source>
        <dbReference type="Proteomes" id="UP001441944"/>
    </source>
</evidence>
<accession>A0ABQ0AH15</accession>
<reference evidence="5 6" key="1">
    <citation type="submission" date="2024-04" db="EMBL/GenBank/DDBJ databases">
        <title>Draft genome sequence of Pseudophaeobacter arcticus NBRC 116598.</title>
        <authorList>
            <person name="Miyakawa T."/>
            <person name="Kusuya Y."/>
            <person name="Miura T."/>
        </authorList>
    </citation>
    <scope>NUCLEOTIDE SEQUENCE [LARGE SCALE GENOMIC DNA]</scope>
    <source>
        <strain evidence="5 6">SU-CL00105</strain>
    </source>
</reference>
<proteinExistence type="inferred from homology"/>
<dbReference type="Proteomes" id="UP001441944">
    <property type="component" value="Unassembled WGS sequence"/>
</dbReference>
<dbReference type="PANTHER" id="PTHR43201:SF5">
    <property type="entry name" value="MEDIUM-CHAIN ACYL-COA LIGASE ACSF2, MITOCHONDRIAL"/>
    <property type="match status" value="1"/>
</dbReference>
<dbReference type="InterPro" id="IPR045851">
    <property type="entry name" value="AMP-bd_C_sf"/>
</dbReference>
<sequence length="551" mass="61831">MFKTKDSPLSLETRDPRMPARSKLVTRYLIDRWAEERPKKVFAKFDDTGEEWSYATFRELILQTAVGLQSRGVKQGDHVLVWMPNCREQIRIFFALNYLGAVYVPINTAYKGGLLEHVIAVSDASLALIEASLVERLSGVDLGKLDRLIVTGGQVDNAPLPVETYEDALLPHSGTLEPLERTIEPWDPMSVVFTSGTTGPSKGVLMSYMHLYSNAGPETWTFVTEDDRYMINAPMFHIGGCGPMFCMLARGASIAMVDRFDTATYWDSVRRTKSTVAFLLGVMASFLEKQPPRPDDTDNPLRLVVMVPLASNSKSFSDRFGLDVFTIFNMTEVSTPLISDPNPEARGTCGKPRDGVEVRLVDEHDCEVPQGEMGEMVIRTDRPWTMNSGYYKMPEATAEAWRNGWFHTGDAFIQDADGNFFFADRVKDAIRRRGENISSFEVESEVLAHPDVAEAAAVAVPSEHSEDDVLICVAPVEGRELDPAQLIEFLKDRLAYFMVPRYVRILNNGLPKTPTAKVLKHRLRTEGKTPDTWDREAEGLRIKGERFRTTA</sequence>
<dbReference type="InterPro" id="IPR020845">
    <property type="entry name" value="AMP-binding_CS"/>
</dbReference>
<name>A0ABQ0AH15_9RHOB</name>
<dbReference type="Pfam" id="PF00501">
    <property type="entry name" value="AMP-binding"/>
    <property type="match status" value="1"/>
</dbReference>
<keyword evidence="2 5" id="KW-0436">Ligase</keyword>
<protein>
    <submittedName>
        <fullName evidence="5">ATP-dependent acyl-CoA ligase</fullName>
    </submittedName>
</protein>
<dbReference type="SUPFAM" id="SSF56801">
    <property type="entry name" value="Acetyl-CoA synthetase-like"/>
    <property type="match status" value="1"/>
</dbReference>
<comment type="caution">
    <text evidence="5">The sequence shown here is derived from an EMBL/GenBank/DDBJ whole genome shotgun (WGS) entry which is preliminary data.</text>
</comment>
<dbReference type="Gene3D" id="3.40.50.12780">
    <property type="entry name" value="N-terminal domain of ligase-like"/>
    <property type="match status" value="1"/>
</dbReference>
<evidence type="ECO:0000313" key="5">
    <source>
        <dbReference type="EMBL" id="GAA6195162.1"/>
    </source>
</evidence>